<evidence type="ECO:0000256" key="6">
    <source>
        <dbReference type="ARBA" id="ARBA00022840"/>
    </source>
</evidence>
<keyword evidence="12" id="KW-1185">Reference proteome</keyword>
<organism evidence="11 12">
    <name type="scientific">Ideonella oryzae</name>
    <dbReference type="NCBI Taxonomy" id="2937441"/>
    <lineage>
        <taxon>Bacteria</taxon>
        <taxon>Pseudomonadati</taxon>
        <taxon>Pseudomonadota</taxon>
        <taxon>Betaproteobacteria</taxon>
        <taxon>Burkholderiales</taxon>
        <taxon>Sphaerotilaceae</taxon>
        <taxon>Ideonella</taxon>
    </lineage>
</organism>
<evidence type="ECO:0000256" key="3">
    <source>
        <dbReference type="ARBA" id="ARBA00012291"/>
    </source>
</evidence>
<keyword evidence="6" id="KW-0067">ATP-binding</keyword>
<dbReference type="InterPro" id="IPR017926">
    <property type="entry name" value="GATASE"/>
</dbReference>
<accession>A0ABT1BI18</accession>
<dbReference type="Proteomes" id="UP001204851">
    <property type="component" value="Unassembled WGS sequence"/>
</dbReference>
<dbReference type="EC" id="6.3.4.2" evidence="3"/>
<comment type="catalytic activity">
    <reaction evidence="9">
        <text>UTP + L-glutamine + ATP + H2O = CTP + L-glutamate + ADP + phosphate + 2 H(+)</text>
        <dbReference type="Rhea" id="RHEA:26426"/>
        <dbReference type="ChEBI" id="CHEBI:15377"/>
        <dbReference type="ChEBI" id="CHEBI:15378"/>
        <dbReference type="ChEBI" id="CHEBI:29985"/>
        <dbReference type="ChEBI" id="CHEBI:30616"/>
        <dbReference type="ChEBI" id="CHEBI:37563"/>
        <dbReference type="ChEBI" id="CHEBI:43474"/>
        <dbReference type="ChEBI" id="CHEBI:46398"/>
        <dbReference type="ChEBI" id="CHEBI:58359"/>
        <dbReference type="ChEBI" id="CHEBI:456216"/>
        <dbReference type="EC" id="6.3.4.2"/>
    </reaction>
</comment>
<dbReference type="PANTHER" id="PTHR11550">
    <property type="entry name" value="CTP SYNTHASE"/>
    <property type="match status" value="1"/>
</dbReference>
<evidence type="ECO:0000313" key="11">
    <source>
        <dbReference type="EMBL" id="MCO5975860.1"/>
    </source>
</evidence>
<name>A0ABT1BI18_9BURK</name>
<dbReference type="SUPFAM" id="SSF52317">
    <property type="entry name" value="Class I glutamine amidotransferase-like"/>
    <property type="match status" value="1"/>
</dbReference>
<dbReference type="RefSeq" id="WP_252768295.1">
    <property type="nucleotide sequence ID" value="NZ_JAMXMC010000002.1"/>
</dbReference>
<keyword evidence="8" id="KW-0665">Pyrimidine biosynthesis</keyword>
<keyword evidence="7" id="KW-0315">Glutamine amidotransferase</keyword>
<dbReference type="Pfam" id="PF00117">
    <property type="entry name" value="GATase"/>
    <property type="match status" value="1"/>
</dbReference>
<evidence type="ECO:0000256" key="4">
    <source>
        <dbReference type="ARBA" id="ARBA00022598"/>
    </source>
</evidence>
<keyword evidence="4" id="KW-0436">Ligase</keyword>
<feature type="domain" description="Glutamine amidotransferase" evidence="10">
    <location>
        <begin position="38"/>
        <end position="114"/>
    </location>
</feature>
<evidence type="ECO:0000256" key="2">
    <source>
        <dbReference type="ARBA" id="ARBA00007533"/>
    </source>
</evidence>
<comment type="similarity">
    <text evidence="2">Belongs to the CTP synthase family.</text>
</comment>
<comment type="pathway">
    <text evidence="1">Pyrimidine metabolism; CTP biosynthesis via de novo pathway; CTP from UDP: step 2/2.</text>
</comment>
<evidence type="ECO:0000256" key="8">
    <source>
        <dbReference type="ARBA" id="ARBA00022975"/>
    </source>
</evidence>
<evidence type="ECO:0000313" key="12">
    <source>
        <dbReference type="Proteomes" id="UP001204851"/>
    </source>
</evidence>
<evidence type="ECO:0000256" key="5">
    <source>
        <dbReference type="ARBA" id="ARBA00022741"/>
    </source>
</evidence>
<evidence type="ECO:0000256" key="7">
    <source>
        <dbReference type="ARBA" id="ARBA00022962"/>
    </source>
</evidence>
<proteinExistence type="inferred from homology"/>
<comment type="caution">
    <text evidence="11">The sequence shown here is derived from an EMBL/GenBank/DDBJ whole genome shotgun (WGS) entry which is preliminary data.</text>
</comment>
<evidence type="ECO:0000259" key="10">
    <source>
        <dbReference type="Pfam" id="PF00117"/>
    </source>
</evidence>
<protein>
    <recommendedName>
        <fullName evidence="3">CTP synthase (glutamine hydrolyzing)</fullName>
        <ecNumber evidence="3">6.3.4.2</ecNumber>
    </recommendedName>
</protein>
<evidence type="ECO:0000256" key="9">
    <source>
        <dbReference type="ARBA" id="ARBA00047781"/>
    </source>
</evidence>
<dbReference type="InterPro" id="IPR004468">
    <property type="entry name" value="CTP_synthase"/>
</dbReference>
<dbReference type="Gene3D" id="3.40.50.880">
    <property type="match status" value="1"/>
</dbReference>
<dbReference type="PANTHER" id="PTHR11550:SF0">
    <property type="entry name" value="CTP SYNTHASE-RELATED"/>
    <property type="match status" value="1"/>
</dbReference>
<dbReference type="EMBL" id="JAMXMC010000002">
    <property type="protein sequence ID" value="MCO5975860.1"/>
    <property type="molecule type" value="Genomic_DNA"/>
</dbReference>
<gene>
    <name evidence="11" type="ORF">M0L44_03850</name>
</gene>
<keyword evidence="5" id="KW-0547">Nucleotide-binding</keyword>
<dbReference type="NCBIfam" id="NF004836">
    <property type="entry name" value="PRK06186.1"/>
    <property type="match status" value="1"/>
</dbReference>
<evidence type="ECO:0000256" key="1">
    <source>
        <dbReference type="ARBA" id="ARBA00005171"/>
    </source>
</evidence>
<dbReference type="InterPro" id="IPR029062">
    <property type="entry name" value="Class_I_gatase-like"/>
</dbReference>
<reference evidence="11 12" key="1">
    <citation type="submission" date="2022-06" db="EMBL/GenBank/DDBJ databases">
        <title>Ideonella sp. NS12-5 Genome sequencing and assembly.</title>
        <authorList>
            <person name="Jung Y."/>
        </authorList>
    </citation>
    <scope>NUCLEOTIDE SEQUENCE [LARGE SCALE GENOMIC DNA]</scope>
    <source>
        <strain evidence="11 12">NS12-5</strain>
    </source>
</reference>
<sequence length="231" mass="24485">MNIGLIGDRDDAVLAHRAIPMALQLAAQANNQAVDFAWIPTTELTSTSRVTAFDGLWCVPGSPYQHMEGALRGIRHARENGTPFLGTCGGFQHAVVEYARNVLGWADADHGETAPESARWVIAPLACALVEVSDQVQLAPGSRIATAYAQLSATEGYRCRFGIHPAFQAQLVAGPLRATARDAAGEVRAIELEGHPFFVATLFQPERAALAGQVPPLVKAFLQACAGSATA</sequence>